<comment type="caution">
    <text evidence="1">The sequence shown here is derived from an EMBL/GenBank/DDBJ whole genome shotgun (WGS) entry which is preliminary data.</text>
</comment>
<dbReference type="RefSeq" id="WP_277520830.1">
    <property type="nucleotide sequence ID" value="NZ_JAMQOT010000002.1"/>
</dbReference>
<evidence type="ECO:0000313" key="1">
    <source>
        <dbReference type="EMBL" id="MDF9745353.1"/>
    </source>
</evidence>
<dbReference type="EMBL" id="JAMQOT010000002">
    <property type="protein sequence ID" value="MDF9745353.1"/>
    <property type="molecule type" value="Genomic_DNA"/>
</dbReference>
<evidence type="ECO:0000313" key="2">
    <source>
        <dbReference type="Proteomes" id="UP001154061"/>
    </source>
</evidence>
<reference evidence="1" key="1">
    <citation type="submission" date="2022-06" db="EMBL/GenBank/DDBJ databases">
        <title>Natrinema sp. a new haloarchaeum isolate from saline soil.</title>
        <authorList>
            <person name="Strakova D."/>
            <person name="Galisteo C."/>
            <person name="Sanchez-Porro C."/>
            <person name="Ventosa A."/>
        </authorList>
    </citation>
    <scope>NUCLEOTIDE SEQUENCE</scope>
    <source>
        <strain evidence="1">S1CR25-10</strain>
    </source>
</reference>
<name>A0A9Q4Q2K9_9EURY</name>
<protein>
    <submittedName>
        <fullName evidence="1">Uncharacterized protein</fullName>
    </submittedName>
</protein>
<organism evidence="1 2">
    <name type="scientific">Natrinema salsiterrestre</name>
    <dbReference type="NCBI Taxonomy" id="2950540"/>
    <lineage>
        <taxon>Archaea</taxon>
        <taxon>Methanobacteriati</taxon>
        <taxon>Methanobacteriota</taxon>
        <taxon>Stenosarchaea group</taxon>
        <taxon>Halobacteria</taxon>
        <taxon>Halobacteriales</taxon>
        <taxon>Natrialbaceae</taxon>
        <taxon>Natrinema</taxon>
    </lineage>
</organism>
<sequence length="107" mass="11204">MATITALAGCSESLSGVTGGLEIENVDSRTTSLGDIVLTVTITNDSGSSKSSTLIGQVDISGGDTYTKRRDVTVTGDSSNTFDLGFDISFSDSLSANQYEYDTELEE</sequence>
<dbReference type="AlphaFoldDB" id="A0A9Q4Q2K9"/>
<gene>
    <name evidence="1" type="ORF">NDI89_07125</name>
</gene>
<dbReference type="Proteomes" id="UP001154061">
    <property type="component" value="Unassembled WGS sequence"/>
</dbReference>
<proteinExistence type="predicted"/>
<accession>A0A9Q4Q2K9</accession>
<keyword evidence="2" id="KW-1185">Reference proteome</keyword>